<feature type="non-terminal residue" evidence="1">
    <location>
        <position position="77"/>
    </location>
</feature>
<dbReference type="HOGENOM" id="CLU_2644733_0_0_1"/>
<accession>A0A0C9TIG3</accession>
<evidence type="ECO:0000313" key="2">
    <source>
        <dbReference type="Proteomes" id="UP000053647"/>
    </source>
</evidence>
<evidence type="ECO:0000313" key="1">
    <source>
        <dbReference type="EMBL" id="KIJ07707.1"/>
    </source>
</evidence>
<gene>
    <name evidence="1" type="ORF">PAXINDRAFT_139770</name>
</gene>
<dbReference type="EMBL" id="KN819807">
    <property type="protein sequence ID" value="KIJ07707.1"/>
    <property type="molecule type" value="Genomic_DNA"/>
</dbReference>
<protein>
    <submittedName>
        <fullName evidence="1">Unplaced genomic scaffold PAXINscaffold_485, whole genome shotgun sequence</fullName>
    </submittedName>
</protein>
<reference evidence="1 2" key="1">
    <citation type="submission" date="2014-06" db="EMBL/GenBank/DDBJ databases">
        <authorList>
            <consortium name="DOE Joint Genome Institute"/>
            <person name="Kuo A."/>
            <person name="Kohler A."/>
            <person name="Nagy L.G."/>
            <person name="Floudas D."/>
            <person name="Copeland A."/>
            <person name="Barry K.W."/>
            <person name="Cichocki N."/>
            <person name="Veneault-Fourrey C."/>
            <person name="LaButti K."/>
            <person name="Lindquist E.A."/>
            <person name="Lipzen A."/>
            <person name="Lundell T."/>
            <person name="Morin E."/>
            <person name="Murat C."/>
            <person name="Sun H."/>
            <person name="Tunlid A."/>
            <person name="Henrissat B."/>
            <person name="Grigoriev I.V."/>
            <person name="Hibbett D.S."/>
            <person name="Martin F."/>
            <person name="Nordberg H.P."/>
            <person name="Cantor M.N."/>
            <person name="Hua S.X."/>
        </authorList>
    </citation>
    <scope>NUCLEOTIDE SEQUENCE [LARGE SCALE GENOMIC DNA]</scope>
    <source>
        <strain evidence="1 2">ATCC 200175</strain>
    </source>
</reference>
<dbReference type="OrthoDB" id="691673at2759"/>
<organism evidence="1 2">
    <name type="scientific">Paxillus involutus ATCC 200175</name>
    <dbReference type="NCBI Taxonomy" id="664439"/>
    <lineage>
        <taxon>Eukaryota</taxon>
        <taxon>Fungi</taxon>
        <taxon>Dikarya</taxon>
        <taxon>Basidiomycota</taxon>
        <taxon>Agaricomycotina</taxon>
        <taxon>Agaricomycetes</taxon>
        <taxon>Agaricomycetidae</taxon>
        <taxon>Boletales</taxon>
        <taxon>Paxilineae</taxon>
        <taxon>Paxillaceae</taxon>
        <taxon>Paxillus</taxon>
    </lineage>
</organism>
<dbReference type="AlphaFoldDB" id="A0A0C9TIG3"/>
<reference evidence="2" key="2">
    <citation type="submission" date="2015-01" db="EMBL/GenBank/DDBJ databases">
        <title>Evolutionary Origins and Diversification of the Mycorrhizal Mutualists.</title>
        <authorList>
            <consortium name="DOE Joint Genome Institute"/>
            <consortium name="Mycorrhizal Genomics Consortium"/>
            <person name="Kohler A."/>
            <person name="Kuo A."/>
            <person name="Nagy L.G."/>
            <person name="Floudas D."/>
            <person name="Copeland A."/>
            <person name="Barry K.W."/>
            <person name="Cichocki N."/>
            <person name="Veneault-Fourrey C."/>
            <person name="LaButti K."/>
            <person name="Lindquist E.A."/>
            <person name="Lipzen A."/>
            <person name="Lundell T."/>
            <person name="Morin E."/>
            <person name="Murat C."/>
            <person name="Riley R."/>
            <person name="Ohm R."/>
            <person name="Sun H."/>
            <person name="Tunlid A."/>
            <person name="Henrissat B."/>
            <person name="Grigoriev I.V."/>
            <person name="Hibbett D.S."/>
            <person name="Martin F."/>
        </authorList>
    </citation>
    <scope>NUCLEOTIDE SEQUENCE [LARGE SCALE GENOMIC DNA]</scope>
    <source>
        <strain evidence="2">ATCC 200175</strain>
    </source>
</reference>
<name>A0A0C9TIG3_PAXIN</name>
<dbReference type="Gene3D" id="3.40.640.10">
    <property type="entry name" value="Type I PLP-dependent aspartate aminotransferase-like (Major domain)"/>
    <property type="match status" value="1"/>
</dbReference>
<keyword evidence="2" id="KW-1185">Reference proteome</keyword>
<proteinExistence type="predicted"/>
<dbReference type="Proteomes" id="UP000053647">
    <property type="component" value="Unassembled WGS sequence"/>
</dbReference>
<sequence length="77" mass="8543">MAIDANPNGETKEHLNTQIAKQLSPESYQYFLSDAAKERKPSPIRGLFPLENKPGVISLLAGKPNDAMFPFESFSFT</sequence>
<dbReference type="InterPro" id="IPR015421">
    <property type="entry name" value="PyrdxlP-dep_Trfase_major"/>
</dbReference>